<sequence length="103" mass="11679">MKEKYMRYYENCEEASFNAVHCKVIKTLYHFEKGWKVAQSLFGESTIGESRSRECSARFKSGDTSLESKSGRGRPSNFDDQVFVAAVEGDESLTTRTLTTISM</sequence>
<name>A0A8X6IJG2_9ARAC</name>
<evidence type="ECO:0000313" key="3">
    <source>
        <dbReference type="Proteomes" id="UP000886998"/>
    </source>
</evidence>
<comment type="caution">
    <text evidence="2">The sequence shown here is derived from an EMBL/GenBank/DDBJ whole genome shotgun (WGS) entry which is preliminary data.</text>
</comment>
<dbReference type="EMBL" id="BMAV01026232">
    <property type="protein sequence ID" value="GFS48508.1"/>
    <property type="molecule type" value="Genomic_DNA"/>
</dbReference>
<organism evidence="2 3">
    <name type="scientific">Trichonephila inaurata madagascariensis</name>
    <dbReference type="NCBI Taxonomy" id="2747483"/>
    <lineage>
        <taxon>Eukaryota</taxon>
        <taxon>Metazoa</taxon>
        <taxon>Ecdysozoa</taxon>
        <taxon>Arthropoda</taxon>
        <taxon>Chelicerata</taxon>
        <taxon>Arachnida</taxon>
        <taxon>Araneae</taxon>
        <taxon>Araneomorphae</taxon>
        <taxon>Entelegynae</taxon>
        <taxon>Araneoidea</taxon>
        <taxon>Nephilidae</taxon>
        <taxon>Trichonephila</taxon>
        <taxon>Trichonephila inaurata</taxon>
    </lineage>
</organism>
<feature type="region of interest" description="Disordered" evidence="1">
    <location>
        <begin position="58"/>
        <end position="77"/>
    </location>
</feature>
<reference evidence="2" key="1">
    <citation type="submission" date="2020-08" db="EMBL/GenBank/DDBJ databases">
        <title>Multicomponent nature underlies the extraordinary mechanical properties of spider dragline silk.</title>
        <authorList>
            <person name="Kono N."/>
            <person name="Nakamura H."/>
            <person name="Mori M."/>
            <person name="Yoshida Y."/>
            <person name="Ohtoshi R."/>
            <person name="Malay A.D."/>
            <person name="Moran D.A.P."/>
            <person name="Tomita M."/>
            <person name="Numata K."/>
            <person name="Arakawa K."/>
        </authorList>
    </citation>
    <scope>NUCLEOTIDE SEQUENCE</scope>
</reference>
<proteinExistence type="predicted"/>
<protein>
    <submittedName>
        <fullName evidence="2">Histone-lysine N-methyltransferase SETMAR</fullName>
    </submittedName>
</protein>
<dbReference type="OrthoDB" id="7607195at2759"/>
<keyword evidence="3" id="KW-1185">Reference proteome</keyword>
<evidence type="ECO:0000313" key="2">
    <source>
        <dbReference type="EMBL" id="GFS48508.1"/>
    </source>
</evidence>
<accession>A0A8X6IJG2</accession>
<gene>
    <name evidence="2" type="primary">WN55_08535</name>
    <name evidence="2" type="ORF">TNIN_333151</name>
</gene>
<evidence type="ECO:0000256" key="1">
    <source>
        <dbReference type="SAM" id="MobiDB-lite"/>
    </source>
</evidence>
<dbReference type="AlphaFoldDB" id="A0A8X6IJG2"/>
<dbReference type="Proteomes" id="UP000886998">
    <property type="component" value="Unassembled WGS sequence"/>
</dbReference>